<dbReference type="AlphaFoldDB" id="A0A4R0T4K8"/>
<proteinExistence type="predicted"/>
<evidence type="ECO:0000313" key="10">
    <source>
        <dbReference type="Proteomes" id="UP001221506"/>
    </source>
</evidence>
<reference evidence="2" key="2">
    <citation type="submission" date="2019-02" db="EMBL/GenBank/DDBJ databases">
        <authorList>
            <person name="Odamaki T."/>
        </authorList>
    </citation>
    <scope>NUCLEOTIDE SEQUENCE</scope>
    <source>
        <strain evidence="1">MCC10009</strain>
        <strain evidence="2">MCC10015</strain>
        <strain evidence="3">MCC10070</strain>
        <strain evidence="4">MCC10100</strain>
    </source>
</reference>
<evidence type="ECO:0000313" key="5">
    <source>
        <dbReference type="EMBL" id="WDY40576.1"/>
    </source>
</evidence>
<evidence type="ECO:0000313" key="6">
    <source>
        <dbReference type="Proteomes" id="UP000291814"/>
    </source>
</evidence>
<accession>A0A4R0T4K8</accession>
<gene>
    <name evidence="1" type="ORF">MCC10009_0256</name>
    <name evidence="2" type="ORF">MCC10015_0393</name>
    <name evidence="3" type="ORF">MCC10070_0233</name>
    <name evidence="4" type="ORF">MCC10100_0282</name>
    <name evidence="5" type="ORF">PWA56_01630</name>
</gene>
<dbReference type="EMBL" id="SHRR01000003">
    <property type="protein sequence ID" value="TCE88268.1"/>
    <property type="molecule type" value="Genomic_DNA"/>
</dbReference>
<sequence length="102" mass="11882">MSRATFEMNLKDAAIRLLPKLNEFIESRKTTESFAVTIEQIARWAGLTRRNGRIDDNQAFHMMQLAQCPVSKTRKYGMRCWDAREAMQALARWTGSWAWVVD</sequence>
<dbReference type="EMBL" id="SHPS01000003">
    <property type="protein sequence ID" value="TCD86949.1"/>
    <property type="molecule type" value="Genomic_DNA"/>
</dbReference>
<evidence type="ECO:0000313" key="4">
    <source>
        <dbReference type="EMBL" id="TCF40935.1"/>
    </source>
</evidence>
<dbReference type="EMBL" id="SHST01000011">
    <property type="protein sequence ID" value="TCF40935.1"/>
    <property type="molecule type" value="Genomic_DNA"/>
</dbReference>
<dbReference type="Proteomes" id="UP000291814">
    <property type="component" value="Unassembled WGS sequence"/>
</dbReference>
<dbReference type="Proteomes" id="UP000294241">
    <property type="component" value="Unassembled WGS sequence"/>
</dbReference>
<protein>
    <submittedName>
        <fullName evidence="2">Uncharacterized protein</fullName>
    </submittedName>
</protein>
<organism evidence="2 8">
    <name type="scientific">Bifidobacterium longum subsp. longum</name>
    <dbReference type="NCBI Taxonomy" id="1679"/>
    <lineage>
        <taxon>Bacteria</taxon>
        <taxon>Bacillati</taxon>
        <taxon>Actinomycetota</taxon>
        <taxon>Actinomycetes</taxon>
        <taxon>Bifidobacteriales</taxon>
        <taxon>Bifidobacteriaceae</taxon>
        <taxon>Bifidobacterium</taxon>
    </lineage>
</organism>
<dbReference type="Proteomes" id="UP000291881">
    <property type="component" value="Unassembled WGS sequence"/>
</dbReference>
<dbReference type="RefSeq" id="WP_007051492.1">
    <property type="nucleotide sequence ID" value="NZ_AP022379.1"/>
</dbReference>
<dbReference type="Proteomes" id="UP001221506">
    <property type="component" value="Chromosome"/>
</dbReference>
<reference evidence="5 10" key="3">
    <citation type="submission" date="2023-02" db="EMBL/GenBank/DDBJ databases">
        <authorList>
            <person name="Pan L."/>
        </authorList>
    </citation>
    <scope>NUCLEOTIDE SEQUENCE [LARGE SCALE GENOMIC DNA]</scope>
    <source>
        <strain evidence="5 10">F2</strain>
    </source>
</reference>
<evidence type="ECO:0000313" key="1">
    <source>
        <dbReference type="EMBL" id="TCD86949.1"/>
    </source>
</evidence>
<name>A0A4R0T4K8_BIFLL</name>
<evidence type="ECO:0000313" key="7">
    <source>
        <dbReference type="Proteomes" id="UP000291881"/>
    </source>
</evidence>
<evidence type="ECO:0000313" key="2">
    <source>
        <dbReference type="EMBL" id="TCD98693.1"/>
    </source>
</evidence>
<dbReference type="EMBL" id="SHPX01000005">
    <property type="protein sequence ID" value="TCD98693.1"/>
    <property type="molecule type" value="Genomic_DNA"/>
</dbReference>
<evidence type="ECO:0000313" key="9">
    <source>
        <dbReference type="Proteomes" id="UP000294241"/>
    </source>
</evidence>
<reference evidence="6 7" key="1">
    <citation type="journal article" date="2018" name="Sci. Rep.">
        <title>Genomic diversity and distribution of Bifidobacterium longum subsp. longum across the human lifespan.</title>
        <authorList>
            <person name="Odamaki T."/>
            <person name="Bottacini F."/>
            <person name="Kato K."/>
            <person name="Mitsuyama E."/>
            <person name="Yoshida K."/>
            <person name="Horigome A."/>
            <person name="Xiao J.Z."/>
            <person name="van Sinderen D."/>
        </authorList>
    </citation>
    <scope>NUCLEOTIDE SEQUENCE [LARGE SCALE GENOMIC DNA]</scope>
    <source>
        <strain evidence="1 7">MCC10009</strain>
        <strain evidence="2 8">MCC10015</strain>
        <strain evidence="3 6">MCC10070</strain>
        <strain evidence="4 9">MCC10100</strain>
    </source>
</reference>
<evidence type="ECO:0000313" key="8">
    <source>
        <dbReference type="Proteomes" id="UP000293441"/>
    </source>
</evidence>
<evidence type="ECO:0000313" key="3">
    <source>
        <dbReference type="EMBL" id="TCE88268.1"/>
    </source>
</evidence>
<dbReference type="EMBL" id="CP118598">
    <property type="protein sequence ID" value="WDY40576.1"/>
    <property type="molecule type" value="Genomic_DNA"/>
</dbReference>
<dbReference type="Proteomes" id="UP000293441">
    <property type="component" value="Unassembled WGS sequence"/>
</dbReference>